<protein>
    <submittedName>
        <fullName evidence="2">Uncharacterized protein</fullName>
    </submittedName>
</protein>
<name>A0AAV7MCU8_PLEWA</name>
<evidence type="ECO:0000313" key="2">
    <source>
        <dbReference type="EMBL" id="KAJ1100339.1"/>
    </source>
</evidence>
<sequence length="161" mass="17483">MNSLLVQTDRHYYNDALPEGGQAGVDGGRELKKLRVSPGLSDATRGIGGQRSLARGGAEQQRGPGLWRYRAQTLRSGAEWIWARPTRVCGPPSSGDWREWIICGARAWRGLLARACLQGAPPRRRCPIGGEEKPKKLVGAWLEVPASRMEHSGAAGEGRAC</sequence>
<proteinExistence type="predicted"/>
<reference evidence="2" key="1">
    <citation type="journal article" date="2022" name="bioRxiv">
        <title>Sequencing and chromosome-scale assembly of the giantPleurodeles waltlgenome.</title>
        <authorList>
            <person name="Brown T."/>
            <person name="Elewa A."/>
            <person name="Iarovenko S."/>
            <person name="Subramanian E."/>
            <person name="Araus A.J."/>
            <person name="Petzold A."/>
            <person name="Susuki M."/>
            <person name="Suzuki K.-i.T."/>
            <person name="Hayashi T."/>
            <person name="Toyoda A."/>
            <person name="Oliveira C."/>
            <person name="Osipova E."/>
            <person name="Leigh N.D."/>
            <person name="Simon A."/>
            <person name="Yun M.H."/>
        </authorList>
    </citation>
    <scope>NUCLEOTIDE SEQUENCE</scope>
    <source>
        <strain evidence="2">20211129_DDA</strain>
        <tissue evidence="2">Liver</tissue>
    </source>
</reference>
<dbReference type="Proteomes" id="UP001066276">
    <property type="component" value="Chromosome 10"/>
</dbReference>
<evidence type="ECO:0000313" key="3">
    <source>
        <dbReference type="Proteomes" id="UP001066276"/>
    </source>
</evidence>
<evidence type="ECO:0000256" key="1">
    <source>
        <dbReference type="SAM" id="MobiDB-lite"/>
    </source>
</evidence>
<dbReference type="AlphaFoldDB" id="A0AAV7MCU8"/>
<dbReference type="EMBL" id="JANPWB010000014">
    <property type="protein sequence ID" value="KAJ1100339.1"/>
    <property type="molecule type" value="Genomic_DNA"/>
</dbReference>
<keyword evidence="3" id="KW-1185">Reference proteome</keyword>
<accession>A0AAV7MCU8</accession>
<gene>
    <name evidence="2" type="ORF">NDU88_005425</name>
</gene>
<feature type="region of interest" description="Disordered" evidence="1">
    <location>
        <begin position="39"/>
        <end position="60"/>
    </location>
</feature>
<comment type="caution">
    <text evidence="2">The sequence shown here is derived from an EMBL/GenBank/DDBJ whole genome shotgun (WGS) entry which is preliminary data.</text>
</comment>
<organism evidence="2 3">
    <name type="scientific">Pleurodeles waltl</name>
    <name type="common">Iberian ribbed newt</name>
    <dbReference type="NCBI Taxonomy" id="8319"/>
    <lineage>
        <taxon>Eukaryota</taxon>
        <taxon>Metazoa</taxon>
        <taxon>Chordata</taxon>
        <taxon>Craniata</taxon>
        <taxon>Vertebrata</taxon>
        <taxon>Euteleostomi</taxon>
        <taxon>Amphibia</taxon>
        <taxon>Batrachia</taxon>
        <taxon>Caudata</taxon>
        <taxon>Salamandroidea</taxon>
        <taxon>Salamandridae</taxon>
        <taxon>Pleurodelinae</taxon>
        <taxon>Pleurodeles</taxon>
    </lineage>
</organism>